<dbReference type="InterPro" id="IPR029069">
    <property type="entry name" value="HotDog_dom_sf"/>
</dbReference>
<dbReference type="PIRSF" id="PIRSF014972">
    <property type="entry name" value="FlK"/>
    <property type="match status" value="1"/>
</dbReference>
<feature type="binding site" evidence="2">
    <location>
        <position position="62"/>
    </location>
    <ligand>
        <name>CoA</name>
        <dbReference type="ChEBI" id="CHEBI:57287"/>
    </ligand>
</feature>
<evidence type="ECO:0000313" key="4">
    <source>
        <dbReference type="EMBL" id="EYE87929.1"/>
    </source>
</evidence>
<dbReference type="SUPFAM" id="SSF54637">
    <property type="entry name" value="Thioesterase/thiol ester dehydrase-isomerase"/>
    <property type="match status" value="1"/>
</dbReference>
<organism evidence="4 5">
    <name type="scientific">Fervidicella metallireducens AeB</name>
    <dbReference type="NCBI Taxonomy" id="1403537"/>
    <lineage>
        <taxon>Bacteria</taxon>
        <taxon>Bacillati</taxon>
        <taxon>Bacillota</taxon>
        <taxon>Clostridia</taxon>
        <taxon>Eubacteriales</taxon>
        <taxon>Clostridiaceae</taxon>
        <taxon>Fervidicella</taxon>
    </lineage>
</organism>
<sequence>MENVKVGLKAKIETVAEPKDSAVNYGSGGVDVYSTPAMVGLMESAAKKAVDTFLPDGYTTVGIKLDIKHLAATPIGMKVKAEAELIEVDGRKLTFKVEAYDEAEKIGEGLHERFVIDSEKFLSKLNNKTIK</sequence>
<gene>
    <name evidence="4" type="ORF">Q428_10555</name>
</gene>
<feature type="binding site" evidence="2">
    <location>
        <position position="113"/>
    </location>
    <ligand>
        <name>substrate</name>
    </ligand>
</feature>
<evidence type="ECO:0000256" key="2">
    <source>
        <dbReference type="PIRSR" id="PIRSR014972-2"/>
    </source>
</evidence>
<evidence type="ECO:0000313" key="5">
    <source>
        <dbReference type="Proteomes" id="UP000019681"/>
    </source>
</evidence>
<evidence type="ECO:0000259" key="3">
    <source>
        <dbReference type="Pfam" id="PF22636"/>
    </source>
</evidence>
<evidence type="ECO:0000256" key="1">
    <source>
        <dbReference type="PIRSR" id="PIRSR014972-1"/>
    </source>
</evidence>
<feature type="domain" description="Fluoroacetyl-CoA-specific thioesterase-like" evidence="3">
    <location>
        <begin position="19"/>
        <end position="119"/>
    </location>
</feature>
<proteinExistence type="predicted"/>
<reference evidence="4 5" key="1">
    <citation type="journal article" date="2014" name="Genome Announc.">
        <title>Draft Genome Sequence of Fervidicella metallireducens Strain AeBT, an Iron-Reducing Thermoanaerobe from the Great Artesian Basin.</title>
        <authorList>
            <person name="Patel B.K."/>
        </authorList>
    </citation>
    <scope>NUCLEOTIDE SEQUENCE [LARGE SCALE GENOMIC DNA]</scope>
    <source>
        <strain evidence="4 5">AeB</strain>
    </source>
</reference>
<dbReference type="InterPro" id="IPR054485">
    <property type="entry name" value="FlK-like_dom"/>
</dbReference>
<dbReference type="Gene3D" id="3.10.129.10">
    <property type="entry name" value="Hotdog Thioesterase"/>
    <property type="match status" value="1"/>
</dbReference>
<dbReference type="InterPro" id="IPR025540">
    <property type="entry name" value="FlK"/>
</dbReference>
<dbReference type="EMBL" id="AZQP01000033">
    <property type="protein sequence ID" value="EYE87929.1"/>
    <property type="molecule type" value="Genomic_DNA"/>
</dbReference>
<accession>A0A017RU13</accession>
<feature type="binding site" evidence="2">
    <location>
        <position position="62"/>
    </location>
    <ligand>
        <name>substrate</name>
    </ligand>
</feature>
<feature type="active site" evidence="1">
    <location>
        <position position="35"/>
    </location>
</feature>
<dbReference type="OrthoDB" id="6902891at2"/>
<dbReference type="STRING" id="1403537.Q428_10555"/>
<keyword evidence="5" id="KW-1185">Reference proteome</keyword>
<dbReference type="Pfam" id="PF22636">
    <property type="entry name" value="FlK"/>
    <property type="match status" value="1"/>
</dbReference>
<dbReference type="PANTHER" id="PTHR36934:SF1">
    <property type="entry name" value="THIOESTERASE DOMAIN-CONTAINING PROTEIN"/>
    <property type="match status" value="1"/>
</dbReference>
<dbReference type="Proteomes" id="UP000019681">
    <property type="component" value="Unassembled WGS sequence"/>
</dbReference>
<protein>
    <submittedName>
        <fullName evidence="4">Thioesterase</fullName>
    </submittedName>
</protein>
<name>A0A017RU13_9CLOT</name>
<feature type="active site" evidence="1">
    <location>
        <position position="43"/>
    </location>
</feature>
<comment type="caution">
    <text evidence="4">The sequence shown here is derived from an EMBL/GenBank/DDBJ whole genome shotgun (WGS) entry which is preliminary data.</text>
</comment>
<feature type="active site" evidence="1">
    <location>
        <position position="69"/>
    </location>
</feature>
<dbReference type="AlphaFoldDB" id="A0A017RU13"/>
<dbReference type="PANTHER" id="PTHR36934">
    <property type="entry name" value="BLR0278 PROTEIN"/>
    <property type="match status" value="1"/>
</dbReference>